<dbReference type="Proteomes" id="UP000316714">
    <property type="component" value="Unassembled WGS sequence"/>
</dbReference>
<dbReference type="SUPFAM" id="SSF56601">
    <property type="entry name" value="beta-lactamase/transpeptidase-like"/>
    <property type="match status" value="1"/>
</dbReference>
<feature type="signal peptide" evidence="3">
    <location>
        <begin position="1"/>
        <end position="27"/>
    </location>
</feature>
<reference evidence="5 6" key="1">
    <citation type="submission" date="2019-02" db="EMBL/GenBank/DDBJ databases">
        <title>Deep-cultivation of Planctomycetes and their phenomic and genomic characterization uncovers novel biology.</title>
        <authorList>
            <person name="Wiegand S."/>
            <person name="Jogler M."/>
            <person name="Boedeker C."/>
            <person name="Pinto D."/>
            <person name="Vollmers J."/>
            <person name="Rivas-Marin E."/>
            <person name="Kohn T."/>
            <person name="Peeters S.H."/>
            <person name="Heuer A."/>
            <person name="Rast P."/>
            <person name="Oberbeckmann S."/>
            <person name="Bunk B."/>
            <person name="Jeske O."/>
            <person name="Meyerdierks A."/>
            <person name="Storesund J.E."/>
            <person name="Kallscheuer N."/>
            <person name="Luecker S."/>
            <person name="Lage O.M."/>
            <person name="Pohl T."/>
            <person name="Merkel B.J."/>
            <person name="Hornburger P."/>
            <person name="Mueller R.-W."/>
            <person name="Bruemmer F."/>
            <person name="Labrenz M."/>
            <person name="Spormann A.M."/>
            <person name="Op Den Camp H."/>
            <person name="Overmann J."/>
            <person name="Amann R."/>
            <person name="Jetten M.S.M."/>
            <person name="Mascher T."/>
            <person name="Medema M.H."/>
            <person name="Devos D.P."/>
            <person name="Kaster A.-K."/>
            <person name="Ovreas L."/>
            <person name="Rohde M."/>
            <person name="Galperin M.Y."/>
            <person name="Jogler C."/>
        </authorList>
    </citation>
    <scope>NUCLEOTIDE SEQUENCE [LARGE SCALE GENOMIC DNA]</scope>
    <source>
        <strain evidence="5 6">KOR34</strain>
    </source>
</reference>
<dbReference type="Pfam" id="PF00144">
    <property type="entry name" value="Beta-lactamase"/>
    <property type="match status" value="1"/>
</dbReference>
<organism evidence="5 6">
    <name type="scientific">Posidoniimonas corsicana</name>
    <dbReference type="NCBI Taxonomy" id="1938618"/>
    <lineage>
        <taxon>Bacteria</taxon>
        <taxon>Pseudomonadati</taxon>
        <taxon>Planctomycetota</taxon>
        <taxon>Planctomycetia</taxon>
        <taxon>Pirellulales</taxon>
        <taxon>Lacipirellulaceae</taxon>
        <taxon>Posidoniimonas</taxon>
    </lineage>
</organism>
<keyword evidence="2" id="KW-0472">Membrane</keyword>
<dbReference type="PANTHER" id="PTHR46825:SF11">
    <property type="entry name" value="PENICILLIN-BINDING PROTEIN 4"/>
    <property type="match status" value="1"/>
</dbReference>
<gene>
    <name evidence="5" type="ORF">KOR34_34760</name>
</gene>
<dbReference type="GO" id="GO:0009002">
    <property type="term" value="F:serine-type D-Ala-D-Ala carboxypeptidase activity"/>
    <property type="evidence" value="ECO:0007669"/>
    <property type="project" value="UniProtKB-EC"/>
</dbReference>
<dbReference type="EC" id="3.4.16.4" evidence="5"/>
<feature type="domain" description="Beta-lactamase-related" evidence="4">
    <location>
        <begin position="45"/>
        <end position="373"/>
    </location>
</feature>
<keyword evidence="5" id="KW-0645">Protease</keyword>
<dbReference type="GO" id="GO:0016020">
    <property type="term" value="C:membrane"/>
    <property type="evidence" value="ECO:0007669"/>
    <property type="project" value="UniProtKB-SubCell"/>
</dbReference>
<evidence type="ECO:0000259" key="4">
    <source>
        <dbReference type="Pfam" id="PF00144"/>
    </source>
</evidence>
<evidence type="ECO:0000256" key="2">
    <source>
        <dbReference type="ARBA" id="ARBA00023136"/>
    </source>
</evidence>
<evidence type="ECO:0000313" key="6">
    <source>
        <dbReference type="Proteomes" id="UP000316714"/>
    </source>
</evidence>
<dbReference type="AlphaFoldDB" id="A0A5C5V6S6"/>
<comment type="subcellular location">
    <subcellularLocation>
        <location evidence="1">Membrane</location>
    </subcellularLocation>
</comment>
<dbReference type="PANTHER" id="PTHR46825">
    <property type="entry name" value="D-ALANYL-D-ALANINE-CARBOXYPEPTIDASE/ENDOPEPTIDASE AMPH"/>
    <property type="match status" value="1"/>
</dbReference>
<feature type="chain" id="PRO_5023009263" evidence="3">
    <location>
        <begin position="28"/>
        <end position="390"/>
    </location>
</feature>
<protein>
    <submittedName>
        <fullName evidence="5">D-alanyl-D-alanine carboxypeptidase</fullName>
        <ecNumber evidence="5">3.4.16.4</ecNumber>
    </submittedName>
</protein>
<comment type="caution">
    <text evidence="5">The sequence shown here is derived from an EMBL/GenBank/DDBJ whole genome shotgun (WGS) entry which is preliminary data.</text>
</comment>
<keyword evidence="5" id="KW-0121">Carboxypeptidase</keyword>
<evidence type="ECO:0000313" key="5">
    <source>
        <dbReference type="EMBL" id="TWT33643.1"/>
    </source>
</evidence>
<dbReference type="EMBL" id="SIHJ01000002">
    <property type="protein sequence ID" value="TWT33643.1"/>
    <property type="molecule type" value="Genomic_DNA"/>
</dbReference>
<dbReference type="Gene3D" id="3.40.710.10">
    <property type="entry name" value="DD-peptidase/beta-lactamase superfamily"/>
    <property type="match status" value="1"/>
</dbReference>
<dbReference type="InterPro" id="IPR012338">
    <property type="entry name" value="Beta-lactam/transpept-like"/>
</dbReference>
<dbReference type="InterPro" id="IPR001466">
    <property type="entry name" value="Beta-lactam-related"/>
</dbReference>
<dbReference type="InterPro" id="IPR050491">
    <property type="entry name" value="AmpC-like"/>
</dbReference>
<evidence type="ECO:0000256" key="1">
    <source>
        <dbReference type="ARBA" id="ARBA00004370"/>
    </source>
</evidence>
<sequence length="390" mass="41346" precursor="true">MKRVQLRPALTKLLCAGVAVLSMTAAAGAMEDESAAVAEAGLAPLVKRLREEKKLVGLAAMVMVDGKVVDQAADGERKQGSGVLVTTSDRWHLGSITKSITSTLIGRLVEAGKLDWDTTIGDALAGQPIHDDWRGVTLTQLLTHTAGAPANFPMLVKLKNPAEGQPRVDARREAVLGVIAKPPLTPPGEAFAYSNVGYTIAGVMAEQATGKPWEDLVRQEVFAPLKLDQAGFGPPKSPAKGYDQPRGHVTRLGFKVAMGDDADNTPIMGPAGTACMTLDELCCYANEHLRGEQGGGKLLSAETYRRLHEPALDDYACGWVARAEADGVPACRWHNGSNTMWYAFVAFIPTNNMVVAITANDGDIRAAEDAALQVLKASQSLAPASKTSQP</sequence>
<accession>A0A5C5V6S6</accession>
<keyword evidence="6" id="KW-1185">Reference proteome</keyword>
<keyword evidence="3" id="KW-0732">Signal</keyword>
<name>A0A5C5V6S6_9BACT</name>
<keyword evidence="5" id="KW-0378">Hydrolase</keyword>
<evidence type="ECO:0000256" key="3">
    <source>
        <dbReference type="SAM" id="SignalP"/>
    </source>
</evidence>
<proteinExistence type="predicted"/>